<evidence type="ECO:0000259" key="2">
    <source>
        <dbReference type="PROSITE" id="PS50060"/>
    </source>
</evidence>
<comment type="caution">
    <text evidence="3">The sequence shown here is derived from an EMBL/GenBank/DDBJ whole genome shotgun (WGS) entry which is preliminary data.</text>
</comment>
<protein>
    <submittedName>
        <fullName evidence="3">MAM and LDL-receptor class a domain-containing protein 1-like</fullName>
    </submittedName>
</protein>
<feature type="domain" description="MAM" evidence="2">
    <location>
        <begin position="619"/>
        <end position="772"/>
    </location>
</feature>
<evidence type="ECO:0000313" key="4">
    <source>
        <dbReference type="Proteomes" id="UP000735302"/>
    </source>
</evidence>
<reference evidence="3 4" key="1">
    <citation type="journal article" date="2021" name="Elife">
        <title>Chloroplast acquisition without the gene transfer in kleptoplastic sea slugs, Plakobranchus ocellatus.</title>
        <authorList>
            <person name="Maeda T."/>
            <person name="Takahashi S."/>
            <person name="Yoshida T."/>
            <person name="Shimamura S."/>
            <person name="Takaki Y."/>
            <person name="Nagai Y."/>
            <person name="Toyoda A."/>
            <person name="Suzuki Y."/>
            <person name="Arimoto A."/>
            <person name="Ishii H."/>
            <person name="Satoh N."/>
            <person name="Nishiyama T."/>
            <person name="Hasebe M."/>
            <person name="Maruyama T."/>
            <person name="Minagawa J."/>
            <person name="Obokata J."/>
            <person name="Shigenobu S."/>
        </authorList>
    </citation>
    <scope>NUCLEOTIDE SEQUENCE [LARGE SCALE GENOMIC DNA]</scope>
</reference>
<dbReference type="Proteomes" id="UP000735302">
    <property type="component" value="Unassembled WGS sequence"/>
</dbReference>
<feature type="region of interest" description="Disordered" evidence="1">
    <location>
        <begin position="806"/>
        <end position="885"/>
    </location>
</feature>
<name>A0AAV3YQM8_9GAST</name>
<feature type="domain" description="MAM" evidence="2">
    <location>
        <begin position="504"/>
        <end position="594"/>
    </location>
</feature>
<organism evidence="3 4">
    <name type="scientific">Plakobranchus ocellatus</name>
    <dbReference type="NCBI Taxonomy" id="259542"/>
    <lineage>
        <taxon>Eukaryota</taxon>
        <taxon>Metazoa</taxon>
        <taxon>Spiralia</taxon>
        <taxon>Lophotrochozoa</taxon>
        <taxon>Mollusca</taxon>
        <taxon>Gastropoda</taxon>
        <taxon>Heterobranchia</taxon>
        <taxon>Euthyneura</taxon>
        <taxon>Panpulmonata</taxon>
        <taxon>Sacoglossa</taxon>
        <taxon>Placobranchoidea</taxon>
        <taxon>Plakobranchidae</taxon>
        <taxon>Plakobranchus</taxon>
    </lineage>
</organism>
<dbReference type="EMBL" id="BLXT01001388">
    <property type="protein sequence ID" value="GFN85246.1"/>
    <property type="molecule type" value="Genomic_DNA"/>
</dbReference>
<feature type="compositionally biased region" description="Basic and acidic residues" evidence="1">
    <location>
        <begin position="872"/>
        <end position="885"/>
    </location>
</feature>
<dbReference type="Pfam" id="PF00629">
    <property type="entry name" value="MAM"/>
    <property type="match status" value="6"/>
</dbReference>
<dbReference type="PANTHER" id="PTHR23282:SF101">
    <property type="entry name" value="MAM DOMAIN-CONTAINING PROTEIN"/>
    <property type="match status" value="1"/>
</dbReference>
<keyword evidence="4" id="KW-1185">Reference proteome</keyword>
<dbReference type="CDD" id="cd06263">
    <property type="entry name" value="MAM"/>
    <property type="match status" value="2"/>
</dbReference>
<dbReference type="SMART" id="SM00137">
    <property type="entry name" value="MAM"/>
    <property type="match status" value="4"/>
</dbReference>
<feature type="compositionally biased region" description="Polar residues" evidence="1">
    <location>
        <begin position="806"/>
        <end position="815"/>
    </location>
</feature>
<dbReference type="PROSITE" id="PS50060">
    <property type="entry name" value="MAM_2"/>
    <property type="match status" value="6"/>
</dbReference>
<evidence type="ECO:0000313" key="3">
    <source>
        <dbReference type="EMBL" id="GFN85246.1"/>
    </source>
</evidence>
<dbReference type="InterPro" id="IPR051560">
    <property type="entry name" value="MAM_domain-containing"/>
</dbReference>
<dbReference type="PANTHER" id="PTHR23282">
    <property type="entry name" value="APICAL ENDOSOMAL GLYCOPROTEIN PRECURSOR"/>
    <property type="match status" value="1"/>
</dbReference>
<dbReference type="GO" id="GO:0016020">
    <property type="term" value="C:membrane"/>
    <property type="evidence" value="ECO:0007669"/>
    <property type="project" value="InterPro"/>
</dbReference>
<gene>
    <name evidence="3" type="ORF">PoB_001175200</name>
</gene>
<dbReference type="InterPro" id="IPR013320">
    <property type="entry name" value="ConA-like_dom_sf"/>
</dbReference>
<evidence type="ECO:0000256" key="1">
    <source>
        <dbReference type="SAM" id="MobiDB-lite"/>
    </source>
</evidence>
<sequence length="885" mass="94992">MKGSGIGELRLTFVQGRKLPGTTLWQYGTNIPNTDWSQATVPINSSSEYQLLFIGVVGTSYAGDIAIDDITFTREKCPLTPAAARPSGVSTVAPITASTKAAGSVTSAPDGASCNFETGLCGWTNTRSGDVYDWGWGKTASALAQGLNVIPAVDHTLNSGNGRYLYYDMNQKNPNDAGSKAMLLSPVLPANGIKCLSYWYNMASNVRKLEVNIKSGSSLGTPVQRLTGVQASGWVQTSISITPRGSYQIVFTGYKGVNNIDGVIALDDIVLTDGQCLTSSSQSNNLCTFEADVCSFTQDKSDDYDWARDSRGTATLSTGPSVDHTYGTGRGSYMYAEASGSNRRAGEVARMSSPSFPAASGDQCLVFYYHMFGSGMGTLNVRMETGANQPVLQPVLWSMSGNLGNQWKVGEVTLPRGLTNDWFKVVFEAVRGANYYSDIAVDDVSVANGACASKVISSFFHLFYFHHVQNQSRLYPIFPTLPFSSPTVPYRPLTHFTILATRLPPTDGGCFTFWYHMVGTGIGSLNIVLGVSPTQNTTLWTLSGPQENKWSSAQVPIISPKSSFFIFIEGVRGSDYHGDIAVDDVGYHNTLCAAFPASAGVNYSTIAPVTATPPPTGSIACHFDRDFCNWKQETSGDVFDWQRQASRADDTPTGPTRDHSGVGSFAFIDSSDPRKEGDTAILTSPVLSGDQCVTFWYFMWGDHVRSLKVYQGPNKASLIWVRTGSQGKAWTDARIHLAGGQSSYQIEATVGTGARGDIAIDDISVAPGNCLQSSQGVPIATCDFEKDLCNYKQESSDAFNWTRHNGRTASSNTGPSVDHTYGTAFASPKPGDLRLSGPPSGQGAGGGARTRDRRVPADLRADSLATEAPTHIIDKGRRDGLMGRA</sequence>
<dbReference type="InterPro" id="IPR000998">
    <property type="entry name" value="MAM_dom"/>
</dbReference>
<proteinExistence type="predicted"/>
<feature type="domain" description="MAM" evidence="2">
    <location>
        <begin position="285"/>
        <end position="453"/>
    </location>
</feature>
<accession>A0AAV3YQM8</accession>
<dbReference type="Gene3D" id="2.60.120.200">
    <property type="match status" value="6"/>
</dbReference>
<feature type="compositionally biased region" description="Basic and acidic residues" evidence="1">
    <location>
        <begin position="646"/>
        <end position="660"/>
    </location>
</feature>
<dbReference type="SUPFAM" id="SSF49899">
    <property type="entry name" value="Concanavalin A-like lectins/glucanases"/>
    <property type="match status" value="6"/>
</dbReference>
<feature type="domain" description="MAM" evidence="2">
    <location>
        <begin position="22"/>
        <end position="79"/>
    </location>
</feature>
<feature type="compositionally biased region" description="Basic and acidic residues" evidence="1">
    <location>
        <begin position="849"/>
        <end position="861"/>
    </location>
</feature>
<feature type="domain" description="MAM" evidence="2">
    <location>
        <begin position="112"/>
        <end position="278"/>
    </location>
</feature>
<dbReference type="AlphaFoldDB" id="A0AAV3YQM8"/>
<feature type="region of interest" description="Disordered" evidence="1">
    <location>
        <begin position="642"/>
        <end position="676"/>
    </location>
</feature>
<feature type="domain" description="MAM" evidence="2">
    <location>
        <begin position="780"/>
        <end position="831"/>
    </location>
</feature>